<accession>A0A645GGY5</accession>
<comment type="caution">
    <text evidence="1">The sequence shown here is derived from an EMBL/GenBank/DDBJ whole genome shotgun (WGS) entry which is preliminary data.</text>
</comment>
<organism evidence="1">
    <name type="scientific">bioreactor metagenome</name>
    <dbReference type="NCBI Taxonomy" id="1076179"/>
    <lineage>
        <taxon>unclassified sequences</taxon>
        <taxon>metagenomes</taxon>
        <taxon>ecological metagenomes</taxon>
    </lineage>
</organism>
<sequence>MAAESEQAGGSETTFIVIFMLFKSWKQVMLGLLEGVLLLVCKGLDAKTKGEQDYGCE</sequence>
<name>A0A645GGY5_9ZZZZ</name>
<dbReference type="EMBL" id="VSSQ01075327">
    <property type="protein sequence ID" value="MPN25955.1"/>
    <property type="molecule type" value="Genomic_DNA"/>
</dbReference>
<gene>
    <name evidence="1" type="ORF">SDC9_173376</name>
</gene>
<protein>
    <submittedName>
        <fullName evidence="1">Uncharacterized protein</fullName>
    </submittedName>
</protein>
<evidence type="ECO:0000313" key="1">
    <source>
        <dbReference type="EMBL" id="MPN25955.1"/>
    </source>
</evidence>
<proteinExistence type="predicted"/>
<dbReference type="AlphaFoldDB" id="A0A645GGY5"/>
<reference evidence="1" key="1">
    <citation type="submission" date="2019-08" db="EMBL/GenBank/DDBJ databases">
        <authorList>
            <person name="Kucharzyk K."/>
            <person name="Murdoch R.W."/>
            <person name="Higgins S."/>
            <person name="Loffler F."/>
        </authorList>
    </citation>
    <scope>NUCLEOTIDE SEQUENCE</scope>
</reference>